<evidence type="ECO:0000259" key="6">
    <source>
        <dbReference type="PROSITE" id="PS50949"/>
    </source>
</evidence>
<name>A0A1Q2C3L3_ANAHA</name>
<dbReference type="SUPFAM" id="SSF53383">
    <property type="entry name" value="PLP-dependent transferases"/>
    <property type="match status" value="1"/>
</dbReference>
<evidence type="ECO:0000256" key="2">
    <source>
        <dbReference type="ARBA" id="ARBA00022898"/>
    </source>
</evidence>
<dbReference type="EMBL" id="CP012098">
    <property type="protein sequence ID" value="AQP38305.1"/>
    <property type="molecule type" value="Genomic_DNA"/>
</dbReference>
<evidence type="ECO:0000256" key="5">
    <source>
        <dbReference type="ARBA" id="ARBA00023163"/>
    </source>
</evidence>
<dbReference type="Gene3D" id="3.40.640.10">
    <property type="entry name" value="Type I PLP-dependent aspartate aminotransferase-like (Major domain)"/>
    <property type="match status" value="1"/>
</dbReference>
<accession>A0A1Q2C3L3</accession>
<sequence length="482" mass="55331">MFNKARLENLHIMLTYNFANKGSDSLYEYLYKCIKNDILLGNLGVHEKLPSKRSFAKNLGISVITVENAYEQLMAEGYIYSIPKKGFYVADLRELNLTKTLSVSPSSTLLSFKEKVPYLADFTSNQTDSEIFPFTIWARTMRELLNENQQQLMENPPCGGIMALRQAIADYLHAFRGMVVNPEQIIVGAGTEYLYGLLIQLLGDDKIYGIENPGYPKIAKIYDSMHVSYSAIDLDEHGVCIYSLEDHQIDIMHLSPSHHFPTGIITPISRRYELLGWASKDENRYIIEDDYDSELRLGGKPIPTLQSIDVSDKVIYMNTFTKTLSSTVRISYMVLPASLTELFYKKLSFYSCTVSNFEQYTLARFMESGSFEKHINRLRNYYQNKRDAILEIFKTAPLDQYITIKEEDSGVHFMMKLKTDRTEMDMISDAKSKGIKLAPLSKYFVDQTSNMNFQNVYVMNYSSIDLEQLPLIFDALCQVLIK</sequence>
<dbReference type="GO" id="GO:0030170">
    <property type="term" value="F:pyridoxal phosphate binding"/>
    <property type="evidence" value="ECO:0007669"/>
    <property type="project" value="InterPro"/>
</dbReference>
<dbReference type="InterPro" id="IPR004839">
    <property type="entry name" value="Aminotransferase_I/II_large"/>
</dbReference>
<keyword evidence="5" id="KW-0804">Transcription</keyword>
<evidence type="ECO:0000256" key="1">
    <source>
        <dbReference type="ARBA" id="ARBA00005384"/>
    </source>
</evidence>
<proteinExistence type="inferred from homology"/>
<keyword evidence="4" id="KW-0238">DNA-binding</keyword>
<organism evidence="7 8">
    <name type="scientific">Anaerostipes hadrus</name>
    <dbReference type="NCBI Taxonomy" id="649756"/>
    <lineage>
        <taxon>Bacteria</taxon>
        <taxon>Bacillati</taxon>
        <taxon>Bacillota</taxon>
        <taxon>Clostridia</taxon>
        <taxon>Lachnospirales</taxon>
        <taxon>Lachnospiraceae</taxon>
        <taxon>Anaerostipes</taxon>
    </lineage>
</organism>
<dbReference type="InterPro" id="IPR000524">
    <property type="entry name" value="Tscrpt_reg_HTH_GntR"/>
</dbReference>
<evidence type="ECO:0000256" key="4">
    <source>
        <dbReference type="ARBA" id="ARBA00023125"/>
    </source>
</evidence>
<keyword evidence="3" id="KW-0805">Transcription regulation</keyword>
<dbReference type="InterPro" id="IPR015421">
    <property type="entry name" value="PyrdxlP-dep_Trfase_major"/>
</dbReference>
<reference evidence="7 8" key="1">
    <citation type="journal article" date="2016" name="Sci. Rep.">
        <title>Accelerated dysbiosis of gut microbiota during aggravation of DSS-induced colitis by a butyrate-producing bacterium.</title>
        <authorList>
            <person name="Zhang Q."/>
            <person name="Wu Y."/>
            <person name="Wang J."/>
            <person name="Wu G."/>
            <person name="Long W."/>
            <person name="Xue Z."/>
            <person name="Wang L."/>
            <person name="Zhang X."/>
            <person name="Pang X."/>
            <person name="Zhao Y."/>
            <person name="Zhao L."/>
            <person name="Zhang C."/>
        </authorList>
    </citation>
    <scope>NUCLEOTIDE SEQUENCE [LARGE SCALE GENOMIC DNA]</scope>
    <source>
        <strain evidence="7 8">BPB5</strain>
    </source>
</reference>
<gene>
    <name evidence="7" type="ORF">DO83_00790</name>
</gene>
<dbReference type="PANTHER" id="PTHR46577">
    <property type="entry name" value="HTH-TYPE TRANSCRIPTIONAL REGULATORY PROTEIN GABR"/>
    <property type="match status" value="1"/>
</dbReference>
<dbReference type="Proteomes" id="UP000188159">
    <property type="component" value="Chromosome"/>
</dbReference>
<dbReference type="Gene3D" id="1.10.10.10">
    <property type="entry name" value="Winged helix-like DNA-binding domain superfamily/Winged helix DNA-binding domain"/>
    <property type="match status" value="1"/>
</dbReference>
<dbReference type="InterPro" id="IPR051446">
    <property type="entry name" value="HTH_trans_reg/aminotransferase"/>
</dbReference>
<dbReference type="InterPro" id="IPR036388">
    <property type="entry name" value="WH-like_DNA-bd_sf"/>
</dbReference>
<dbReference type="AlphaFoldDB" id="A0A1Q2C3L3"/>
<comment type="similarity">
    <text evidence="1">In the C-terminal section; belongs to the class-I pyridoxal-phosphate-dependent aminotransferase family.</text>
</comment>
<dbReference type="Pfam" id="PF00392">
    <property type="entry name" value="GntR"/>
    <property type="match status" value="1"/>
</dbReference>
<keyword evidence="2" id="KW-0663">Pyridoxal phosphate</keyword>
<evidence type="ECO:0000313" key="7">
    <source>
        <dbReference type="EMBL" id="AQP38305.1"/>
    </source>
</evidence>
<dbReference type="InterPro" id="IPR015424">
    <property type="entry name" value="PyrdxlP-dep_Trfase"/>
</dbReference>
<dbReference type="GO" id="GO:0003677">
    <property type="term" value="F:DNA binding"/>
    <property type="evidence" value="ECO:0007669"/>
    <property type="project" value="UniProtKB-KW"/>
</dbReference>
<dbReference type="CDD" id="cd07377">
    <property type="entry name" value="WHTH_GntR"/>
    <property type="match status" value="1"/>
</dbReference>
<dbReference type="Pfam" id="PF00155">
    <property type="entry name" value="Aminotran_1_2"/>
    <property type="match status" value="1"/>
</dbReference>
<evidence type="ECO:0000256" key="3">
    <source>
        <dbReference type="ARBA" id="ARBA00023015"/>
    </source>
</evidence>
<dbReference type="CDD" id="cd00609">
    <property type="entry name" value="AAT_like"/>
    <property type="match status" value="1"/>
</dbReference>
<dbReference type="InterPro" id="IPR036390">
    <property type="entry name" value="WH_DNA-bd_sf"/>
</dbReference>
<evidence type="ECO:0000313" key="8">
    <source>
        <dbReference type="Proteomes" id="UP000188159"/>
    </source>
</evidence>
<dbReference type="GO" id="GO:0003700">
    <property type="term" value="F:DNA-binding transcription factor activity"/>
    <property type="evidence" value="ECO:0007669"/>
    <property type="project" value="InterPro"/>
</dbReference>
<feature type="domain" description="HTH gntR-type" evidence="6">
    <location>
        <begin position="24"/>
        <end position="92"/>
    </location>
</feature>
<dbReference type="SUPFAM" id="SSF46785">
    <property type="entry name" value="Winged helix' DNA-binding domain"/>
    <property type="match status" value="1"/>
</dbReference>
<dbReference type="PROSITE" id="PS50949">
    <property type="entry name" value="HTH_GNTR"/>
    <property type="match status" value="1"/>
</dbReference>
<protein>
    <submittedName>
        <fullName evidence="7">GntR family transcriptional regulator</fullName>
    </submittedName>
</protein>
<dbReference type="SMART" id="SM00345">
    <property type="entry name" value="HTH_GNTR"/>
    <property type="match status" value="1"/>
</dbReference>
<dbReference type="PANTHER" id="PTHR46577:SF1">
    <property type="entry name" value="HTH-TYPE TRANSCRIPTIONAL REGULATORY PROTEIN GABR"/>
    <property type="match status" value="1"/>
</dbReference>